<dbReference type="Proteomes" id="UP000261212">
    <property type="component" value="Unassembled WGS sequence"/>
</dbReference>
<reference evidence="2 3" key="1">
    <citation type="submission" date="2018-08" db="EMBL/GenBank/DDBJ databases">
        <title>A genome reference for cultivated species of the human gut microbiota.</title>
        <authorList>
            <person name="Zou Y."/>
            <person name="Xue W."/>
            <person name="Luo G."/>
        </authorList>
    </citation>
    <scope>NUCLEOTIDE SEQUENCE [LARGE SCALE GENOMIC DNA]</scope>
    <source>
        <strain evidence="2 3">AM25-6</strain>
    </source>
</reference>
<feature type="domain" description="N-acetyltransferase" evidence="1">
    <location>
        <begin position="1"/>
        <end position="139"/>
    </location>
</feature>
<comment type="caution">
    <text evidence="2">The sequence shown here is derived from an EMBL/GenBank/DDBJ whole genome shotgun (WGS) entry which is preliminary data.</text>
</comment>
<protein>
    <submittedName>
        <fullName evidence="2">GNAT family N-acetyltransferase</fullName>
    </submittedName>
</protein>
<dbReference type="AlphaFoldDB" id="A0A3E3DZE6"/>
<dbReference type="Pfam" id="PF13673">
    <property type="entry name" value="Acetyltransf_10"/>
    <property type="match status" value="1"/>
</dbReference>
<dbReference type="PANTHER" id="PTHR43451">
    <property type="entry name" value="ACETYLTRANSFERASE (GNAT) FAMILY PROTEIN"/>
    <property type="match status" value="1"/>
</dbReference>
<evidence type="ECO:0000313" key="2">
    <source>
        <dbReference type="EMBL" id="RGD74446.1"/>
    </source>
</evidence>
<dbReference type="Gene3D" id="3.40.630.30">
    <property type="match status" value="1"/>
</dbReference>
<dbReference type="RefSeq" id="WP_117532161.1">
    <property type="nucleotide sequence ID" value="NZ_CAUFKS010000011.1"/>
</dbReference>
<dbReference type="EMBL" id="QUSM01000003">
    <property type="protein sequence ID" value="RGD74446.1"/>
    <property type="molecule type" value="Genomic_DNA"/>
</dbReference>
<dbReference type="InterPro" id="IPR016181">
    <property type="entry name" value="Acyl_CoA_acyltransferase"/>
</dbReference>
<dbReference type="GO" id="GO:0016747">
    <property type="term" value="F:acyltransferase activity, transferring groups other than amino-acyl groups"/>
    <property type="evidence" value="ECO:0007669"/>
    <property type="project" value="InterPro"/>
</dbReference>
<dbReference type="InterPro" id="IPR052564">
    <property type="entry name" value="N-acetyltrans/Recomb-assoc"/>
</dbReference>
<sequence length="142" mass="16429">MKIREIKEEELSSALGLVWKVFLKYEAPSYPNEGIEEFKSFLNSSEEISKLNIYACFKDEEIIGVIAIRESHISLFFVDDKYHRTGIGRKLFDYIRSIVSHDITVNSSPYAVEVYHKLGFTDTDKEQMSNGIIYTPMIYKGI</sequence>
<accession>A0A3E3DZE6</accession>
<dbReference type="SUPFAM" id="SSF55729">
    <property type="entry name" value="Acyl-CoA N-acyltransferases (Nat)"/>
    <property type="match status" value="1"/>
</dbReference>
<keyword evidence="2" id="KW-0808">Transferase</keyword>
<organism evidence="2 3">
    <name type="scientific">Anaerofustis stercorihominis</name>
    <dbReference type="NCBI Taxonomy" id="214853"/>
    <lineage>
        <taxon>Bacteria</taxon>
        <taxon>Bacillati</taxon>
        <taxon>Bacillota</taxon>
        <taxon>Clostridia</taxon>
        <taxon>Eubacteriales</taxon>
        <taxon>Eubacteriaceae</taxon>
        <taxon>Anaerofustis</taxon>
    </lineage>
</organism>
<proteinExistence type="predicted"/>
<dbReference type="PANTHER" id="PTHR43451:SF1">
    <property type="entry name" value="ACETYLTRANSFERASE"/>
    <property type="match status" value="1"/>
</dbReference>
<evidence type="ECO:0000313" key="3">
    <source>
        <dbReference type="Proteomes" id="UP000261212"/>
    </source>
</evidence>
<dbReference type="PROSITE" id="PS51186">
    <property type="entry name" value="GNAT"/>
    <property type="match status" value="1"/>
</dbReference>
<name>A0A3E3DZE6_9FIRM</name>
<dbReference type="CDD" id="cd04301">
    <property type="entry name" value="NAT_SF"/>
    <property type="match status" value="1"/>
</dbReference>
<evidence type="ECO:0000259" key="1">
    <source>
        <dbReference type="PROSITE" id="PS51186"/>
    </source>
</evidence>
<dbReference type="InterPro" id="IPR000182">
    <property type="entry name" value="GNAT_dom"/>
</dbReference>
<gene>
    <name evidence="2" type="ORF">DW687_06680</name>
</gene>